<keyword evidence="5" id="KW-1185">Reference proteome</keyword>
<keyword evidence="2" id="KW-0472">Membrane</keyword>
<dbReference type="InterPro" id="IPR005877">
    <property type="entry name" value="YSIRK_signal_dom"/>
</dbReference>
<dbReference type="InterPro" id="IPR044024">
    <property type="entry name" value="aRib"/>
</dbReference>
<protein>
    <submittedName>
        <fullName evidence="4">YSIRK-type signal peptide-containing protein</fullName>
    </submittedName>
</protein>
<dbReference type="EMBL" id="SCFR01000015">
    <property type="protein sequence ID" value="TFF65840.1"/>
    <property type="molecule type" value="Genomic_DNA"/>
</dbReference>
<dbReference type="Gene3D" id="3.10.20.890">
    <property type="match status" value="1"/>
</dbReference>
<evidence type="ECO:0000313" key="4">
    <source>
        <dbReference type="EMBL" id="TFF65840.1"/>
    </source>
</evidence>
<feature type="transmembrane region" description="Helical" evidence="2">
    <location>
        <begin position="24"/>
        <end position="45"/>
    </location>
</feature>
<dbReference type="AlphaFoldDB" id="A0A4V3IY88"/>
<gene>
    <name evidence="4" type="ORF">EQF91_04915</name>
</gene>
<dbReference type="Pfam" id="PF18938">
    <property type="entry name" value="aRib"/>
    <property type="match status" value="1"/>
</dbReference>
<evidence type="ECO:0000259" key="3">
    <source>
        <dbReference type="Pfam" id="PF18938"/>
    </source>
</evidence>
<comment type="caution">
    <text evidence="4">The sequence shown here is derived from an EMBL/GenBank/DDBJ whole genome shotgun (WGS) entry which is preliminary data.</text>
</comment>
<accession>A0A4V3IY88</accession>
<keyword evidence="2" id="KW-0812">Transmembrane</keyword>
<dbReference type="RefSeq" id="WP_134744240.1">
    <property type="nucleotide sequence ID" value="NZ_JBFNGE010000201.1"/>
</dbReference>
<name>A0A4V3IY88_9FIRM</name>
<keyword evidence="2" id="KW-1133">Transmembrane helix</keyword>
<keyword evidence="1" id="KW-0732">Signal</keyword>
<feature type="domain" description="Atypical Rib" evidence="3">
    <location>
        <begin position="355"/>
        <end position="422"/>
    </location>
</feature>
<sequence>MYNRNNLNKKSEIVRKPIYSMRKLSIGFVSCMLGVTILFGGVSVLNTGLNVESVVMAESNQDFRFVTPTKIDNQELPVVYFVKNEDKLTYEKASKSTRVETQILSENRAPSKKIFRIHQGKFYEQGRNNESAYEMKALLYSNTNYKLEFSYKDNKNGTIGIKGTKKVEGSSYGNNTSEGYEKGKTNDYNVKTYKILTGNSKNDFQKVASENAIFYGYFNKGRKDKGKDLDIYIAYARLVPETPVLNVQNNIIKLPISKYSGMSQKEVLNSIRNQEITPKLSTKNIGEGFVIDTANNNNPVPSKINEEQLEDKTINSVNDTFEIPLTAEKWGINIQNKLNILFYDDLKDDKDLGAKTPEEKVEVKELGKLTEAEQEKVREAIIKANPELQLSTENITVDEQGNTVITKDGKTTKISGKDLVFENVVTYEIGNINTTVNSNPNPNTGDSSIFSSIATLVTAAAAFVGIKKKKD</sequence>
<evidence type="ECO:0000313" key="5">
    <source>
        <dbReference type="Proteomes" id="UP000297454"/>
    </source>
</evidence>
<dbReference type="NCBIfam" id="TIGR01168">
    <property type="entry name" value="YSIRK_signal"/>
    <property type="match status" value="1"/>
</dbReference>
<organism evidence="4 5">
    <name type="scientific">Helcococcus ovis</name>
    <dbReference type="NCBI Taxonomy" id="72026"/>
    <lineage>
        <taxon>Bacteria</taxon>
        <taxon>Bacillati</taxon>
        <taxon>Bacillota</taxon>
        <taxon>Tissierellia</taxon>
        <taxon>Tissierellales</taxon>
        <taxon>Peptoniphilaceae</taxon>
        <taxon>Helcococcus</taxon>
    </lineage>
</organism>
<reference evidence="4 5" key="1">
    <citation type="submission" date="2019-01" db="EMBL/GenBank/DDBJ databases">
        <title>Draft Genome Sequences of Helcococcus ovis Strains Isolated from the Uterus and Vagina of Dairy Cows with Metritis.</title>
        <authorList>
            <person name="Cunha F."/>
            <person name="Jeon S.J."/>
            <person name="Kutzer P."/>
            <person name="Galvao K.N."/>
        </authorList>
    </citation>
    <scope>NUCLEOTIDE SEQUENCE [LARGE SCALE GENOMIC DNA]</scope>
    <source>
        <strain evidence="4 5">KG-37</strain>
    </source>
</reference>
<evidence type="ECO:0000256" key="1">
    <source>
        <dbReference type="ARBA" id="ARBA00022729"/>
    </source>
</evidence>
<evidence type="ECO:0000256" key="2">
    <source>
        <dbReference type="SAM" id="Phobius"/>
    </source>
</evidence>
<proteinExistence type="predicted"/>
<dbReference type="Proteomes" id="UP000297454">
    <property type="component" value="Unassembled WGS sequence"/>
</dbReference>